<dbReference type="InterPro" id="IPR002401">
    <property type="entry name" value="Cyt_P450_E_grp-I"/>
</dbReference>
<evidence type="ECO:0000256" key="10">
    <source>
        <dbReference type="PIRSR" id="PIRSR602401-1"/>
    </source>
</evidence>
<evidence type="ECO:0000256" key="3">
    <source>
        <dbReference type="ARBA" id="ARBA00010617"/>
    </source>
</evidence>
<dbReference type="PANTHER" id="PTHR47943">
    <property type="entry name" value="CYTOCHROME P450 93A3-LIKE"/>
    <property type="match status" value="1"/>
</dbReference>
<dbReference type="EMBL" id="BJWL01000012">
    <property type="protein sequence ID" value="GFY98289.1"/>
    <property type="molecule type" value="Genomic_DNA"/>
</dbReference>
<evidence type="ECO:0000256" key="1">
    <source>
        <dbReference type="ARBA" id="ARBA00001971"/>
    </source>
</evidence>
<comment type="cofactor">
    <cofactor evidence="1 10">
        <name>heme</name>
        <dbReference type="ChEBI" id="CHEBI:30413"/>
    </cofactor>
</comment>
<dbReference type="SUPFAM" id="SSF48264">
    <property type="entry name" value="Cytochrome P450"/>
    <property type="match status" value="1"/>
</dbReference>
<keyword evidence="14" id="KW-1185">Reference proteome</keyword>
<evidence type="ECO:0000313" key="14">
    <source>
        <dbReference type="Proteomes" id="UP000585474"/>
    </source>
</evidence>
<organism evidence="13 14">
    <name type="scientific">Actinidia rufa</name>
    <dbReference type="NCBI Taxonomy" id="165716"/>
    <lineage>
        <taxon>Eukaryota</taxon>
        <taxon>Viridiplantae</taxon>
        <taxon>Streptophyta</taxon>
        <taxon>Embryophyta</taxon>
        <taxon>Tracheophyta</taxon>
        <taxon>Spermatophyta</taxon>
        <taxon>Magnoliopsida</taxon>
        <taxon>eudicotyledons</taxon>
        <taxon>Gunneridae</taxon>
        <taxon>Pentapetalae</taxon>
        <taxon>asterids</taxon>
        <taxon>Ericales</taxon>
        <taxon>Actinidiaceae</taxon>
        <taxon>Actinidia</taxon>
    </lineage>
</organism>
<accession>A0A7J0FJC5</accession>
<dbReference type="PANTHER" id="PTHR47943:SF8">
    <property type="entry name" value="CYTOCHROME P450"/>
    <property type="match status" value="1"/>
</dbReference>
<dbReference type="OrthoDB" id="1103324at2759"/>
<evidence type="ECO:0000256" key="2">
    <source>
        <dbReference type="ARBA" id="ARBA00004370"/>
    </source>
</evidence>
<dbReference type="GO" id="GO:0016705">
    <property type="term" value="F:oxidoreductase activity, acting on paired donors, with incorporation or reduction of molecular oxygen"/>
    <property type="evidence" value="ECO:0007669"/>
    <property type="project" value="InterPro"/>
</dbReference>
<dbReference type="Proteomes" id="UP000585474">
    <property type="component" value="Unassembled WGS sequence"/>
</dbReference>
<dbReference type="GO" id="GO:0016020">
    <property type="term" value="C:membrane"/>
    <property type="evidence" value="ECO:0007669"/>
    <property type="project" value="UniProtKB-SubCell"/>
</dbReference>
<keyword evidence="6 11" id="KW-0560">Oxidoreductase</keyword>
<keyword evidence="8 11" id="KW-0503">Monooxygenase</keyword>
<evidence type="ECO:0000256" key="12">
    <source>
        <dbReference type="SAM" id="Phobius"/>
    </source>
</evidence>
<dbReference type="PRINTS" id="PR00463">
    <property type="entry name" value="EP450I"/>
</dbReference>
<reference evidence="13 14" key="1">
    <citation type="submission" date="2019-07" db="EMBL/GenBank/DDBJ databases">
        <title>De Novo Assembly of kiwifruit Actinidia rufa.</title>
        <authorList>
            <person name="Sugita-Konishi S."/>
            <person name="Sato K."/>
            <person name="Mori E."/>
            <person name="Abe Y."/>
            <person name="Kisaki G."/>
            <person name="Hamano K."/>
            <person name="Suezawa K."/>
            <person name="Otani M."/>
            <person name="Fukuda T."/>
            <person name="Manabe T."/>
            <person name="Gomi K."/>
            <person name="Tabuchi M."/>
            <person name="Akimitsu K."/>
            <person name="Kataoka I."/>
        </authorList>
    </citation>
    <scope>NUCLEOTIDE SEQUENCE [LARGE SCALE GENOMIC DNA]</scope>
    <source>
        <strain evidence="14">cv. Fuchu</strain>
    </source>
</reference>
<gene>
    <name evidence="13" type="ORF">Acr_12g0008300</name>
</gene>
<keyword evidence="5 10" id="KW-0479">Metal-binding</keyword>
<dbReference type="InterPro" id="IPR001128">
    <property type="entry name" value="Cyt_P450"/>
</dbReference>
<dbReference type="Gene3D" id="1.10.630.10">
    <property type="entry name" value="Cytochrome P450"/>
    <property type="match status" value="2"/>
</dbReference>
<evidence type="ECO:0000256" key="5">
    <source>
        <dbReference type="ARBA" id="ARBA00022723"/>
    </source>
</evidence>
<sequence>MGEFQGYILFGLVWIASIAFLRALLKSRTRRHLPPSPLALPIIGHLHLLAPIPHQALHKLSNRLGPLIHISLGSVPCIVASSPEAAKEVLKTHEVYFSNRPLMAAVDYLTYGSQDFSFAPYGPYWKFMKKLCMSQLLGGRTLDLLHPVRHDEIRRFVDLLLRKAKAGEAVDVGGELVRVTNNTISRMIMSERCSENEDEAGEVRKLIQETAELTGKFNLSDFIWFCKNLDLQGFRKRLKGVRDRFDAMMERIISEHEDARRKMKRESCDGGERVKDLLHILMDIAEDETSDMKLSKENIKAFILDIFAAGTDTSAITTEFVSEDGSGKNQLDVRGQHFHLLPFGSGRRGCPGTSLALQVVQTSLAAIVQCFDWKVGGDGRNTNGTVDMEEGLGLTLPRAHPLVCVPVARLSPFPSI</sequence>
<feature type="binding site" description="axial binding residue" evidence="10">
    <location>
        <position position="350"/>
    </location>
    <ligand>
        <name>heme</name>
        <dbReference type="ChEBI" id="CHEBI:30413"/>
    </ligand>
    <ligandPart>
        <name>Fe</name>
        <dbReference type="ChEBI" id="CHEBI:18248"/>
    </ligandPart>
</feature>
<evidence type="ECO:0000256" key="9">
    <source>
        <dbReference type="ARBA" id="ARBA00023136"/>
    </source>
</evidence>
<evidence type="ECO:0000256" key="6">
    <source>
        <dbReference type="ARBA" id="ARBA00023002"/>
    </source>
</evidence>
<evidence type="ECO:0000256" key="11">
    <source>
        <dbReference type="RuleBase" id="RU000461"/>
    </source>
</evidence>
<name>A0A7J0FJC5_9ERIC</name>
<keyword evidence="9 12" id="KW-0472">Membrane</keyword>
<evidence type="ECO:0000256" key="8">
    <source>
        <dbReference type="ARBA" id="ARBA00023033"/>
    </source>
</evidence>
<dbReference type="GO" id="GO:0020037">
    <property type="term" value="F:heme binding"/>
    <property type="evidence" value="ECO:0007669"/>
    <property type="project" value="InterPro"/>
</dbReference>
<keyword evidence="12" id="KW-1133">Transmembrane helix</keyword>
<dbReference type="Pfam" id="PF00067">
    <property type="entry name" value="p450"/>
    <property type="match status" value="2"/>
</dbReference>
<comment type="subcellular location">
    <subcellularLocation>
        <location evidence="2">Membrane</location>
    </subcellularLocation>
</comment>
<keyword evidence="12" id="KW-0812">Transmembrane</keyword>
<dbReference type="AlphaFoldDB" id="A0A7J0FJC5"/>
<comment type="caution">
    <text evidence="13">The sequence shown here is derived from an EMBL/GenBank/DDBJ whole genome shotgun (WGS) entry which is preliminary data.</text>
</comment>
<dbReference type="GO" id="GO:0004497">
    <property type="term" value="F:monooxygenase activity"/>
    <property type="evidence" value="ECO:0007669"/>
    <property type="project" value="UniProtKB-KW"/>
</dbReference>
<evidence type="ECO:0000256" key="7">
    <source>
        <dbReference type="ARBA" id="ARBA00023004"/>
    </source>
</evidence>
<protein>
    <submittedName>
        <fullName evidence="13">Cytochrome P450, family 93, subfamily D, polypeptide 1</fullName>
    </submittedName>
</protein>
<feature type="transmembrane region" description="Helical" evidence="12">
    <location>
        <begin position="6"/>
        <end position="25"/>
    </location>
</feature>
<keyword evidence="4 10" id="KW-0349">Heme</keyword>
<dbReference type="InterPro" id="IPR036396">
    <property type="entry name" value="Cyt_P450_sf"/>
</dbReference>
<dbReference type="PROSITE" id="PS00086">
    <property type="entry name" value="CYTOCHROME_P450"/>
    <property type="match status" value="1"/>
</dbReference>
<dbReference type="GO" id="GO:0005506">
    <property type="term" value="F:iron ion binding"/>
    <property type="evidence" value="ECO:0007669"/>
    <property type="project" value="InterPro"/>
</dbReference>
<keyword evidence="7 10" id="KW-0408">Iron</keyword>
<proteinExistence type="inferred from homology"/>
<dbReference type="InterPro" id="IPR017972">
    <property type="entry name" value="Cyt_P450_CS"/>
</dbReference>
<evidence type="ECO:0000256" key="4">
    <source>
        <dbReference type="ARBA" id="ARBA00022617"/>
    </source>
</evidence>
<evidence type="ECO:0000313" key="13">
    <source>
        <dbReference type="EMBL" id="GFY98289.1"/>
    </source>
</evidence>
<comment type="similarity">
    <text evidence="3 11">Belongs to the cytochrome P450 family.</text>
</comment>